<dbReference type="AlphaFoldDB" id="A0A9P3GAC3"/>
<keyword evidence="1" id="KW-0862">Zinc</keyword>
<evidence type="ECO:0000313" key="4">
    <source>
        <dbReference type="EMBL" id="GJE92122.1"/>
    </source>
</evidence>
<feature type="compositionally biased region" description="Low complexity" evidence="2">
    <location>
        <begin position="525"/>
        <end position="534"/>
    </location>
</feature>
<keyword evidence="5" id="KW-1185">Reference proteome</keyword>
<dbReference type="GO" id="GO:0008270">
    <property type="term" value="F:zinc ion binding"/>
    <property type="evidence" value="ECO:0007669"/>
    <property type="project" value="UniProtKB-KW"/>
</dbReference>
<dbReference type="InterPro" id="IPR007527">
    <property type="entry name" value="Znf_SWIM"/>
</dbReference>
<dbReference type="PROSITE" id="PS50966">
    <property type="entry name" value="ZF_SWIM"/>
    <property type="match status" value="1"/>
</dbReference>
<proteinExistence type="predicted"/>
<feature type="region of interest" description="Disordered" evidence="2">
    <location>
        <begin position="1020"/>
        <end position="1047"/>
    </location>
</feature>
<organism evidence="4 5">
    <name type="scientific">Phanerochaete sordida</name>
    <dbReference type="NCBI Taxonomy" id="48140"/>
    <lineage>
        <taxon>Eukaryota</taxon>
        <taxon>Fungi</taxon>
        <taxon>Dikarya</taxon>
        <taxon>Basidiomycota</taxon>
        <taxon>Agaricomycotina</taxon>
        <taxon>Agaricomycetes</taxon>
        <taxon>Polyporales</taxon>
        <taxon>Phanerochaetaceae</taxon>
        <taxon>Phanerochaete</taxon>
    </lineage>
</organism>
<keyword evidence="1" id="KW-0479">Metal-binding</keyword>
<protein>
    <recommendedName>
        <fullName evidence="3">SWIM-type domain-containing protein</fullName>
    </recommendedName>
</protein>
<dbReference type="InterPro" id="IPR018289">
    <property type="entry name" value="MULE_transposase_dom"/>
</dbReference>
<evidence type="ECO:0000256" key="1">
    <source>
        <dbReference type="PROSITE-ProRule" id="PRU00325"/>
    </source>
</evidence>
<keyword evidence="1" id="KW-0863">Zinc-finger</keyword>
<feature type="region of interest" description="Disordered" evidence="2">
    <location>
        <begin position="524"/>
        <end position="658"/>
    </location>
</feature>
<feature type="region of interest" description="Disordered" evidence="2">
    <location>
        <begin position="906"/>
        <end position="956"/>
    </location>
</feature>
<reference evidence="4 5" key="1">
    <citation type="submission" date="2021-08" db="EMBL/GenBank/DDBJ databases">
        <title>Draft Genome Sequence of Phanerochaete sordida strain YK-624.</title>
        <authorList>
            <person name="Mori T."/>
            <person name="Dohra H."/>
            <person name="Suzuki T."/>
            <person name="Kawagishi H."/>
            <person name="Hirai H."/>
        </authorList>
    </citation>
    <scope>NUCLEOTIDE SEQUENCE [LARGE SCALE GENOMIC DNA]</scope>
    <source>
        <strain evidence="4 5">YK-624</strain>
    </source>
</reference>
<sequence length="1047" mass="118549">MPRAGAPAGRPPSGTSWCGHCGAFRPEADFKFNKKTNKLALTCAECSAKEAERKRIERLKRKRPDQEDTLQKEVLREITWEAFVDEVKDKMKDEESARDLVLKARVNCSAVLPSQESTSTGRAQLLAEELGKAMKLHWTPERHRERVRTNDGNHIYSCAQLRERQHKEKEAKEGSRVIRRMPRFDCDGWLQIAIAASSTSAEISIRHAFKHDDYIDIALPDKWKAFIEENAATHTPGQLWRHIVREESLGKAAGKLDLPFSAKAVQHWWHVCSKGEWSFAKDPLESAREFILRHGDEHFIKLLDVVAAPGTQVLAFEVSDFIDEWAPHCQELAMDSTFGTNGANYELFAAVAGAEGSGIPMAFCYIQTDKDNPDRVGSKQLVLESFLKLLKGRGIHPEYVLTDKDWSEINAMGSVWPCAKHQLCFWHALRAVKQRLAKLRERPKRYNVEAAHARFEFISLSFVPLAQQADGVHIDPPPPQPLPRVRFLFAGRPLAVQPSSESNSQHQASAQPLPKLTIRLPPRAPHAAAAPDAAESLDNTSEDFDLERFSGVPGGIYEDRASDEVEEDDERSDDGKFFADSAERAARGDVDEVEDDWEWDGAQGLSDDPVEDLRKQINALERETLEDQEPEAEDDLETPPEAPSSTQRKRAPKPPDYTFCPAPHRITILRLFAKHASQHPLLPERHGLLRTNDEIYEAAVREMYEHCFRNKLCEVWGYLWTSWYSPEKWKLWARAANPSSIPVHRTTMMVEALWRNLKRLVLHLYNRPPLDLANFAIITKSLPPYRLTLSKLLSPVQGRVKKLTHMQVAFKRSWVALLKSAIKGAYTTSITMWTCDCGAQKYHAFLLCKHLVQAVGDIPPEWWTAVSRYHIRPFYTVPIDGTVAPAPESKRNYGWILRMDPQAREGVPLPGRPLTPSPLDSARLPPPDEDALAEDDIANDQIYSSPSKPPPTGRDGLMRVRAGGGAGFELDNNEVLETEEVAAYLKYVAEELLEHKNDTDQRWVRNLKKKVKPAVTAGRELKQHNERRTMPVTNAPGSTLFYRHHPK</sequence>
<gene>
    <name evidence="4" type="ORF">PsYK624_082750</name>
</gene>
<name>A0A9P3GAC3_9APHY</name>
<feature type="compositionally biased region" description="Acidic residues" evidence="2">
    <location>
        <begin position="626"/>
        <end position="638"/>
    </location>
</feature>
<dbReference type="Proteomes" id="UP000703269">
    <property type="component" value="Unassembled WGS sequence"/>
</dbReference>
<accession>A0A9P3GAC3</accession>
<comment type="caution">
    <text evidence="4">The sequence shown here is derived from an EMBL/GenBank/DDBJ whole genome shotgun (WGS) entry which is preliminary data.</text>
</comment>
<dbReference type="EMBL" id="BPQB01000024">
    <property type="protein sequence ID" value="GJE92122.1"/>
    <property type="molecule type" value="Genomic_DNA"/>
</dbReference>
<evidence type="ECO:0000256" key="2">
    <source>
        <dbReference type="SAM" id="MobiDB-lite"/>
    </source>
</evidence>
<feature type="domain" description="SWIM-type" evidence="3">
    <location>
        <begin position="826"/>
        <end position="859"/>
    </location>
</feature>
<feature type="compositionally biased region" description="Acidic residues" evidence="2">
    <location>
        <begin position="927"/>
        <end position="938"/>
    </location>
</feature>
<feature type="compositionally biased region" description="Basic and acidic residues" evidence="2">
    <location>
        <begin position="573"/>
        <end position="590"/>
    </location>
</feature>
<evidence type="ECO:0000259" key="3">
    <source>
        <dbReference type="PROSITE" id="PS50966"/>
    </source>
</evidence>
<feature type="compositionally biased region" description="Basic and acidic residues" evidence="2">
    <location>
        <begin position="611"/>
        <end position="625"/>
    </location>
</feature>
<evidence type="ECO:0000313" key="5">
    <source>
        <dbReference type="Proteomes" id="UP000703269"/>
    </source>
</evidence>
<dbReference type="Pfam" id="PF10551">
    <property type="entry name" value="MULE"/>
    <property type="match status" value="1"/>
</dbReference>
<feature type="compositionally biased region" description="Basic and acidic residues" evidence="2">
    <location>
        <begin position="1020"/>
        <end position="1029"/>
    </location>
</feature>
<dbReference type="OrthoDB" id="2437251at2759"/>